<keyword evidence="7 10" id="KW-0472">Membrane</keyword>
<evidence type="ECO:0000313" key="11">
    <source>
        <dbReference type="EMBL" id="CAK7265181.1"/>
    </source>
</evidence>
<evidence type="ECO:0000256" key="10">
    <source>
        <dbReference type="SAM" id="Phobius"/>
    </source>
</evidence>
<comment type="function">
    <text evidence="8">Component of the signal peptidase complex (SPC) which catalyzes the cleavage of N-terminal signal sequences from nascent proteins as they are translocated into the lumen of the endoplasmic reticulum. Enhances the enzymatic activity of SPC and facilitates the interactions between different components of the translocation site.</text>
</comment>
<dbReference type="Proteomes" id="UP001642502">
    <property type="component" value="Unassembled WGS sequence"/>
</dbReference>
<organism evidence="11 12">
    <name type="scientific">Sporothrix epigloea</name>
    <dbReference type="NCBI Taxonomy" id="1892477"/>
    <lineage>
        <taxon>Eukaryota</taxon>
        <taxon>Fungi</taxon>
        <taxon>Dikarya</taxon>
        <taxon>Ascomycota</taxon>
        <taxon>Pezizomycotina</taxon>
        <taxon>Sordariomycetes</taxon>
        <taxon>Sordariomycetidae</taxon>
        <taxon>Ophiostomatales</taxon>
        <taxon>Ophiostomataceae</taxon>
        <taxon>Sporothrix</taxon>
    </lineage>
</organism>
<evidence type="ECO:0000256" key="1">
    <source>
        <dbReference type="ARBA" id="ARBA00004477"/>
    </source>
</evidence>
<feature type="transmembrane region" description="Helical" evidence="10">
    <location>
        <begin position="118"/>
        <end position="136"/>
    </location>
</feature>
<evidence type="ECO:0000256" key="7">
    <source>
        <dbReference type="ARBA" id="ARBA00023136"/>
    </source>
</evidence>
<evidence type="ECO:0000256" key="3">
    <source>
        <dbReference type="ARBA" id="ARBA00017057"/>
    </source>
</evidence>
<evidence type="ECO:0000313" key="12">
    <source>
        <dbReference type="Proteomes" id="UP001642502"/>
    </source>
</evidence>
<feature type="region of interest" description="Disordered" evidence="9">
    <location>
        <begin position="293"/>
        <end position="318"/>
    </location>
</feature>
<dbReference type="PROSITE" id="PS51257">
    <property type="entry name" value="PROKAR_LIPOPROTEIN"/>
    <property type="match status" value="1"/>
</dbReference>
<keyword evidence="4 10" id="KW-0812">Transmembrane</keyword>
<comment type="subcellular location">
    <subcellularLocation>
        <location evidence="1">Endoplasmic reticulum membrane</location>
        <topology evidence="1">Multi-pass membrane protein</topology>
    </subcellularLocation>
</comment>
<sequence length="318" mass="33813">MGERDKSRDFIRGALGGRCGLAVVAASLQGCYWVLQELGGAEHMRRTSLDWTDLRPASSSEKLHQDRNARQATLGPANMSQEKISVYNLADLKNTSDDAIPNYLNSLRFTQSHRLTDVRLALGYSALAVAVACFMWDRQLGFDSTKYYSAGAVIVYLVLNGALVLWSRNVEGATVYVGTSPSDETVSIATSVEKYTPIYNVEITVSSSKAGTKAQKIALSRPFSEWFDGAGTFVAAPFQSMFATAVPAIGHADPKRAASATATVQPASTAAPETTYTSAMLDILASASAAEGSYTSGTEKPGAATGSVGKKGGKRRKV</sequence>
<feature type="transmembrane region" description="Helical" evidence="10">
    <location>
        <begin position="148"/>
        <end position="166"/>
    </location>
</feature>
<comment type="caution">
    <text evidence="11">The sequence shown here is derived from an EMBL/GenBank/DDBJ whole genome shotgun (WGS) entry which is preliminary data.</text>
</comment>
<gene>
    <name evidence="11" type="ORF">SEPCBS119000_001381</name>
</gene>
<evidence type="ECO:0000256" key="6">
    <source>
        <dbReference type="ARBA" id="ARBA00022989"/>
    </source>
</evidence>
<accession>A0ABP0DC13</accession>
<protein>
    <recommendedName>
        <fullName evidence="3">Signal peptidase complex subunit 2</fullName>
    </recommendedName>
</protein>
<evidence type="ECO:0000256" key="9">
    <source>
        <dbReference type="SAM" id="MobiDB-lite"/>
    </source>
</evidence>
<comment type="similarity">
    <text evidence="2">Belongs to the SPCS2 family.</text>
</comment>
<reference evidence="11 12" key="1">
    <citation type="submission" date="2024-01" db="EMBL/GenBank/DDBJ databases">
        <authorList>
            <person name="Allen C."/>
            <person name="Tagirdzhanova G."/>
        </authorList>
    </citation>
    <scope>NUCLEOTIDE SEQUENCE [LARGE SCALE GENOMIC DNA]</scope>
    <source>
        <strain evidence="11 12">CBS 119000</strain>
    </source>
</reference>
<dbReference type="PANTHER" id="PTHR13085">
    <property type="entry name" value="MICROSOMAL SIGNAL PEPTIDASE 25 KDA SUBUNIT"/>
    <property type="match status" value="1"/>
</dbReference>
<proteinExistence type="inferred from homology"/>
<evidence type="ECO:0000256" key="5">
    <source>
        <dbReference type="ARBA" id="ARBA00022824"/>
    </source>
</evidence>
<dbReference type="Pfam" id="PF06703">
    <property type="entry name" value="SPC25"/>
    <property type="match status" value="1"/>
</dbReference>
<dbReference type="InterPro" id="IPR009582">
    <property type="entry name" value="Spc2/SPCS2"/>
</dbReference>
<evidence type="ECO:0000256" key="2">
    <source>
        <dbReference type="ARBA" id="ARBA00007324"/>
    </source>
</evidence>
<dbReference type="EMBL" id="CAWUON010000010">
    <property type="protein sequence ID" value="CAK7265181.1"/>
    <property type="molecule type" value="Genomic_DNA"/>
</dbReference>
<keyword evidence="6 10" id="KW-1133">Transmembrane helix</keyword>
<keyword evidence="5" id="KW-0256">Endoplasmic reticulum</keyword>
<keyword evidence="12" id="KW-1185">Reference proteome</keyword>
<name>A0ABP0DC13_9PEZI</name>
<evidence type="ECO:0000256" key="8">
    <source>
        <dbReference type="ARBA" id="ARBA00045608"/>
    </source>
</evidence>
<evidence type="ECO:0000256" key="4">
    <source>
        <dbReference type="ARBA" id="ARBA00022692"/>
    </source>
</evidence>
<dbReference type="PANTHER" id="PTHR13085:SF0">
    <property type="entry name" value="SIGNAL PEPTIDASE COMPLEX SUBUNIT 2"/>
    <property type="match status" value="1"/>
</dbReference>